<dbReference type="EMBL" id="KV875095">
    <property type="protein sequence ID" value="OIW31780.1"/>
    <property type="molecule type" value="Genomic_DNA"/>
</dbReference>
<protein>
    <submittedName>
        <fullName evidence="1">Uncharacterized protein</fullName>
    </submittedName>
</protein>
<keyword evidence="2" id="KW-1185">Reference proteome</keyword>
<dbReference type="AlphaFoldDB" id="A0A1J7JQZ2"/>
<gene>
    <name evidence="1" type="ORF">CONLIGDRAFT_240480</name>
</gene>
<sequence>MPSSVTPGVTCQLSSIADRGYAGWLVLPRISSEGRLRADEAASISALPRHKRRRGCRAGAMERRVSFQPCSRESVTGLCVAVIPATQMSPPSEIARIGLSSNCSSPSSYGVSAGRIGVDRA</sequence>
<dbReference type="Proteomes" id="UP000182658">
    <property type="component" value="Unassembled WGS sequence"/>
</dbReference>
<reference evidence="1 2" key="1">
    <citation type="submission" date="2016-10" db="EMBL/GenBank/DDBJ databases">
        <title>Draft genome sequence of Coniochaeta ligniaria NRRL30616, a lignocellulolytic fungus for bioabatement of inhibitors in plant biomass hydrolysates.</title>
        <authorList>
            <consortium name="DOE Joint Genome Institute"/>
            <person name="Jimenez D.J."/>
            <person name="Hector R.E."/>
            <person name="Riley R."/>
            <person name="Sun H."/>
            <person name="Grigoriev I.V."/>
            <person name="Van Elsas J.D."/>
            <person name="Nichols N.N."/>
        </authorList>
    </citation>
    <scope>NUCLEOTIDE SEQUENCE [LARGE SCALE GENOMIC DNA]</scope>
    <source>
        <strain evidence="1 2">NRRL 30616</strain>
    </source>
</reference>
<evidence type="ECO:0000313" key="2">
    <source>
        <dbReference type="Proteomes" id="UP000182658"/>
    </source>
</evidence>
<proteinExistence type="predicted"/>
<name>A0A1J7JQZ2_9PEZI</name>
<evidence type="ECO:0000313" key="1">
    <source>
        <dbReference type="EMBL" id="OIW31780.1"/>
    </source>
</evidence>
<accession>A0A1J7JQZ2</accession>
<organism evidence="1 2">
    <name type="scientific">Coniochaeta ligniaria NRRL 30616</name>
    <dbReference type="NCBI Taxonomy" id="1408157"/>
    <lineage>
        <taxon>Eukaryota</taxon>
        <taxon>Fungi</taxon>
        <taxon>Dikarya</taxon>
        <taxon>Ascomycota</taxon>
        <taxon>Pezizomycotina</taxon>
        <taxon>Sordariomycetes</taxon>
        <taxon>Sordariomycetidae</taxon>
        <taxon>Coniochaetales</taxon>
        <taxon>Coniochaetaceae</taxon>
        <taxon>Coniochaeta</taxon>
    </lineage>
</organism>
<dbReference type="InParanoid" id="A0A1J7JQZ2"/>